<evidence type="ECO:0000313" key="2">
    <source>
        <dbReference type="Proteomes" id="UP000198820"/>
    </source>
</evidence>
<dbReference type="STRING" id="908615.SAMN05421540_101383"/>
<protein>
    <recommendedName>
        <fullName evidence="3">IPExxxVDY family protein</fullName>
    </recommendedName>
</protein>
<reference evidence="1 2" key="1">
    <citation type="submission" date="2016-10" db="EMBL/GenBank/DDBJ databases">
        <authorList>
            <person name="de Groot N.N."/>
        </authorList>
    </citation>
    <scope>NUCLEOTIDE SEQUENCE [LARGE SCALE GENOMIC DNA]</scope>
    <source>
        <strain evidence="1 2">DSM 23581</strain>
    </source>
</reference>
<gene>
    <name evidence="1" type="ORF">SAMN05421540_101383</name>
</gene>
<evidence type="ECO:0000313" key="1">
    <source>
        <dbReference type="EMBL" id="SDZ80909.1"/>
    </source>
</evidence>
<dbReference type="Proteomes" id="UP000198820">
    <property type="component" value="Unassembled WGS sequence"/>
</dbReference>
<proteinExistence type="predicted"/>
<sequence>MDDSCNEDFKLISIQTSLEAHQVAYLINKYFKVSFKRSDKDLQLKYNEQERASFICFDFYDSHWDCQMFLVSNKCFIETLITKNDDFLFDHHSTQTFYLLKNLKHTDYLIKVEDEMNIFDSAKILKILHQINGIQSASLIDQSLIVNPEYLIFK</sequence>
<organism evidence="1 2">
    <name type="scientific">Psychroflexus halocasei</name>
    <dbReference type="NCBI Taxonomy" id="908615"/>
    <lineage>
        <taxon>Bacteria</taxon>
        <taxon>Pseudomonadati</taxon>
        <taxon>Bacteroidota</taxon>
        <taxon>Flavobacteriia</taxon>
        <taxon>Flavobacteriales</taxon>
        <taxon>Flavobacteriaceae</taxon>
        <taxon>Psychroflexus</taxon>
    </lineage>
</organism>
<name>A0A1H3W1K3_9FLAO</name>
<accession>A0A1H3W1K3</accession>
<keyword evidence="2" id="KW-1185">Reference proteome</keyword>
<dbReference type="EMBL" id="FNQF01000001">
    <property type="protein sequence ID" value="SDZ80909.1"/>
    <property type="molecule type" value="Genomic_DNA"/>
</dbReference>
<dbReference type="NCBIfam" id="NF033205">
    <property type="entry name" value="IPExxxVDY"/>
    <property type="match status" value="1"/>
</dbReference>
<dbReference type="InterPro" id="IPR047690">
    <property type="entry name" value="IPExxxVDY_fam"/>
</dbReference>
<dbReference type="AlphaFoldDB" id="A0A1H3W1K3"/>
<evidence type="ECO:0008006" key="3">
    <source>
        <dbReference type="Google" id="ProtNLM"/>
    </source>
</evidence>